<feature type="region of interest" description="Disordered" evidence="1">
    <location>
        <begin position="127"/>
        <end position="146"/>
    </location>
</feature>
<name>A0A7X6JCC9_9HYPH</name>
<organism evidence="2 3">
    <name type="scientific">Brucella tritici</name>
    <dbReference type="NCBI Taxonomy" id="94626"/>
    <lineage>
        <taxon>Bacteria</taxon>
        <taxon>Pseudomonadati</taxon>
        <taxon>Pseudomonadota</taxon>
        <taxon>Alphaproteobacteria</taxon>
        <taxon>Hyphomicrobiales</taxon>
        <taxon>Brucellaceae</taxon>
        <taxon>Brucella/Ochrobactrum group</taxon>
        <taxon>Brucella</taxon>
    </lineage>
</organism>
<evidence type="ECO:0000256" key="1">
    <source>
        <dbReference type="SAM" id="MobiDB-lite"/>
    </source>
</evidence>
<feature type="compositionally biased region" description="Basic and acidic residues" evidence="1">
    <location>
        <begin position="136"/>
        <end position="146"/>
    </location>
</feature>
<sequence length="146" mass="16055">MPGPRTRQPARLLAPEGGSSRRLQDLRRGAAAAFGEFRTARTRVKELEAALASVTKPTAKLNADMRSARSALKAATTAFQEQRAAARSAEQSLRSFSINSKNGIGQSQRAIRDQLAQTIRKMREMERKTASSLRQSRHDRVALAPL</sequence>
<dbReference type="AlphaFoldDB" id="A0A7X6JCC9"/>
<reference evidence="2 3" key="1">
    <citation type="submission" date="2020-04" db="EMBL/GenBank/DDBJ databases">
        <title>Whole genome sequencing of clinical and environmental type strains of Ochrobactrum.</title>
        <authorList>
            <person name="Dharne M."/>
        </authorList>
    </citation>
    <scope>NUCLEOTIDE SEQUENCE [LARGE SCALE GENOMIC DNA]</scope>
    <source>
        <strain evidence="2 3">DSM 13340</strain>
    </source>
</reference>
<dbReference type="Proteomes" id="UP000558475">
    <property type="component" value="Unassembled WGS sequence"/>
</dbReference>
<comment type="caution">
    <text evidence="2">The sequence shown here is derived from an EMBL/GenBank/DDBJ whole genome shotgun (WGS) entry which is preliminary data.</text>
</comment>
<proteinExistence type="predicted"/>
<gene>
    <name evidence="2" type="ORF">HGG76_11505</name>
</gene>
<evidence type="ECO:0000313" key="2">
    <source>
        <dbReference type="EMBL" id="NKW09931.1"/>
    </source>
</evidence>
<protein>
    <submittedName>
        <fullName evidence="2">Uncharacterized protein</fullName>
    </submittedName>
</protein>
<accession>A0A7X6JCC9</accession>
<evidence type="ECO:0000313" key="3">
    <source>
        <dbReference type="Proteomes" id="UP000558475"/>
    </source>
</evidence>
<feature type="region of interest" description="Disordered" evidence="1">
    <location>
        <begin position="1"/>
        <end position="24"/>
    </location>
</feature>
<dbReference type="EMBL" id="JAAXZB010000001">
    <property type="protein sequence ID" value="NKW09931.1"/>
    <property type="molecule type" value="Genomic_DNA"/>
</dbReference>